<dbReference type="PANTHER" id="PTHR43172:SF2">
    <property type="entry name" value="ADENYLOSUCCINATE LYASE C-TERMINAL DOMAIN-CONTAINING PROTEIN"/>
    <property type="match status" value="1"/>
</dbReference>
<dbReference type="RefSeq" id="WP_036876252.1">
    <property type="nucleotide sequence ID" value="NZ_JOIJ01000006.1"/>
</dbReference>
<reference evidence="4 5" key="1">
    <citation type="submission" date="2019-07" db="EMBL/GenBank/DDBJ databases">
        <title>R&amp;d 2014.</title>
        <authorList>
            <person name="Klenk H.-P."/>
        </authorList>
    </citation>
    <scope>NUCLEOTIDE SEQUENCE [LARGE SCALE GENOMIC DNA]</scope>
    <source>
        <strain evidence="4 5">DSM 43194</strain>
    </source>
</reference>
<dbReference type="PRINTS" id="PR00149">
    <property type="entry name" value="FUMRATELYASE"/>
</dbReference>
<dbReference type="InterPro" id="IPR024083">
    <property type="entry name" value="Fumarase/histidase_N"/>
</dbReference>
<evidence type="ECO:0000256" key="2">
    <source>
        <dbReference type="ARBA" id="ARBA00034772"/>
    </source>
</evidence>
<dbReference type="Gene3D" id="1.20.200.10">
    <property type="entry name" value="Fumarase/aspartase (Central domain)"/>
    <property type="match status" value="1"/>
</dbReference>
<comment type="similarity">
    <text evidence="2">Belongs to the class-II fumarase/aspartase family.</text>
</comment>
<dbReference type="InterPro" id="IPR022761">
    <property type="entry name" value="Fumarate_lyase_N"/>
</dbReference>
<feature type="domain" description="Fumarate lyase N-terminal" evidence="3">
    <location>
        <begin position="23"/>
        <end position="294"/>
    </location>
</feature>
<organism evidence="4 5">
    <name type="scientific">Prauserella rugosa</name>
    <dbReference type="NCBI Taxonomy" id="43354"/>
    <lineage>
        <taxon>Bacteria</taxon>
        <taxon>Bacillati</taxon>
        <taxon>Actinomycetota</taxon>
        <taxon>Actinomycetes</taxon>
        <taxon>Pseudonocardiales</taxon>
        <taxon>Pseudonocardiaceae</taxon>
        <taxon>Prauserella</taxon>
    </lineage>
</organism>
<dbReference type="GO" id="GO:0016853">
    <property type="term" value="F:isomerase activity"/>
    <property type="evidence" value="ECO:0007669"/>
    <property type="project" value="UniProtKB-KW"/>
</dbReference>
<sequence>MSGLLEPGAHRGTELTDDDAVAGALRRVEIAWVRALAATGDLNAGEAERIARALTVARLDVGELAREAESSGNPVVPLVAALRRAVDDERLARAVHRGLTSQDVLDTALMLVAGSALRRIGGDLTTAAGHLAALAARHRDDVMPGRTLTQHAVPVTFGLVAAQWLAGVLDARDAVAARASALPVQCGGAAGTLSLTGELAADPIATARAFAGELDLQWPSLPWHTRRRPITDVGDALVGVCDAAGVIATDVTVLGRPEIGEVREGTAGGRGGSSTMPHKRNPVLSVLIRGAALQAPQLGATLHLAAAQAVDQRPDGAWHAEWPTLRRLLNLTATGASQAADLVGGLEVDVAAMRAHVDAAADELLAERGGTGDPGDYLGAAGRFVDAVLDRHRG</sequence>
<dbReference type="PRINTS" id="PR00145">
    <property type="entry name" value="ARGSUCLYASE"/>
</dbReference>
<dbReference type="PROSITE" id="PS00163">
    <property type="entry name" value="FUMARATE_LYASES"/>
    <property type="match status" value="1"/>
</dbReference>
<keyword evidence="4" id="KW-0413">Isomerase</keyword>
<dbReference type="InterPro" id="IPR008948">
    <property type="entry name" value="L-Aspartase-like"/>
</dbReference>
<comment type="caution">
    <text evidence="4">The sequence shown here is derived from an EMBL/GenBank/DDBJ whole genome shotgun (WGS) entry which is preliminary data.</text>
</comment>
<keyword evidence="5" id="KW-1185">Reference proteome</keyword>
<dbReference type="OrthoDB" id="9768878at2"/>
<dbReference type="Gene3D" id="1.10.275.10">
    <property type="entry name" value="Fumarase/aspartase (N-terminal domain)"/>
    <property type="match status" value="1"/>
</dbReference>
<proteinExistence type="inferred from homology"/>
<dbReference type="GO" id="GO:0016829">
    <property type="term" value="F:lyase activity"/>
    <property type="evidence" value="ECO:0007669"/>
    <property type="project" value="UniProtKB-KW"/>
</dbReference>
<protein>
    <submittedName>
        <fullName evidence="4">3-carboxy-cis,cis-muconate cycloisomerase</fullName>
    </submittedName>
</protein>
<evidence type="ECO:0000259" key="3">
    <source>
        <dbReference type="Pfam" id="PF00206"/>
    </source>
</evidence>
<name>A0A660C5U4_9PSEU</name>
<dbReference type="PANTHER" id="PTHR43172">
    <property type="entry name" value="ADENYLOSUCCINATE LYASE"/>
    <property type="match status" value="1"/>
</dbReference>
<dbReference type="Pfam" id="PF00206">
    <property type="entry name" value="Lyase_1"/>
    <property type="match status" value="1"/>
</dbReference>
<accession>A0A660C5U4</accession>
<gene>
    <name evidence="4" type="ORF">JD82_00673</name>
</gene>
<dbReference type="SUPFAM" id="SSF48557">
    <property type="entry name" value="L-aspartase-like"/>
    <property type="match status" value="1"/>
</dbReference>
<dbReference type="InterPro" id="IPR020557">
    <property type="entry name" value="Fumarate_lyase_CS"/>
</dbReference>
<dbReference type="AlphaFoldDB" id="A0A660C5U4"/>
<keyword evidence="1" id="KW-0456">Lyase</keyword>
<evidence type="ECO:0000313" key="5">
    <source>
        <dbReference type="Proteomes" id="UP000317303"/>
    </source>
</evidence>
<dbReference type="EMBL" id="VLJV01000001">
    <property type="protein sequence ID" value="TWH18852.1"/>
    <property type="molecule type" value="Genomic_DNA"/>
</dbReference>
<dbReference type="Proteomes" id="UP000317303">
    <property type="component" value="Unassembled WGS sequence"/>
</dbReference>
<dbReference type="InterPro" id="IPR000362">
    <property type="entry name" value="Fumarate_lyase_fam"/>
</dbReference>
<evidence type="ECO:0000313" key="4">
    <source>
        <dbReference type="EMBL" id="TWH18852.1"/>
    </source>
</evidence>
<evidence type="ECO:0000256" key="1">
    <source>
        <dbReference type="ARBA" id="ARBA00023239"/>
    </source>
</evidence>